<sequence>MISTRGQEYARSGLMDSYSRPSKEAYNKTTNPTGEVNFSMAENVKNLPRFKPTTRTNSALVYASRGSPQVHQYFSPISPVIPEHITFTAGVTGLNEMVTFNLADEGEGLLLGRRVYGAFYSDMTTRTKSRLVYASFGDTDQFSVTGVKKYEECLLQARKEGIKIKALVLCNPHNPLGRCYSVDTLKALLAFCGKYDLHLVSDEIYALSVFEVEGATRTPFTSVLSIDTDGLIDPKRIHVMYGMSKDFGVAGIRLGCLISQNEGMTKATQAIGRFNWPSEISISIATTILEDTAFVTKYTNESRKLLVERYTLATETLDKAGINYSREGNAGFFLWIDLSQFLATYKAEQDGWEAEKTLKAKFSQAGVELSSGRGYMEEKPGWFRVIFTVDRDALIEGLRRYVLSFLVDFWGNKLTNMPRIIMVLKDGHGK</sequence>
<keyword evidence="2" id="KW-0663">Pyridoxal phosphate</keyword>
<dbReference type="EMBL" id="QGMK01000659">
    <property type="protein sequence ID" value="TVY80564.1"/>
    <property type="molecule type" value="Genomic_DNA"/>
</dbReference>
<dbReference type="InterPro" id="IPR050478">
    <property type="entry name" value="Ethylene_sulfur-biosynth"/>
</dbReference>
<organism evidence="5 6">
    <name type="scientific">Lachnellula suecica</name>
    <dbReference type="NCBI Taxonomy" id="602035"/>
    <lineage>
        <taxon>Eukaryota</taxon>
        <taxon>Fungi</taxon>
        <taxon>Dikarya</taxon>
        <taxon>Ascomycota</taxon>
        <taxon>Pezizomycotina</taxon>
        <taxon>Leotiomycetes</taxon>
        <taxon>Helotiales</taxon>
        <taxon>Lachnaceae</taxon>
        <taxon>Lachnellula</taxon>
    </lineage>
</organism>
<evidence type="ECO:0000256" key="3">
    <source>
        <dbReference type="SAM" id="MobiDB-lite"/>
    </source>
</evidence>
<feature type="region of interest" description="Disordered" evidence="3">
    <location>
        <begin position="1"/>
        <end position="34"/>
    </location>
</feature>
<dbReference type="GO" id="GO:0006520">
    <property type="term" value="P:amino acid metabolic process"/>
    <property type="evidence" value="ECO:0007669"/>
    <property type="project" value="TreeGrafter"/>
</dbReference>
<gene>
    <name evidence="5" type="primary">gliI</name>
    <name evidence="5" type="ORF">LSUE1_G005406</name>
</gene>
<accession>A0A8T9C9U7</accession>
<keyword evidence="6" id="KW-1185">Reference proteome</keyword>
<name>A0A8T9C9U7_9HELO</name>
<dbReference type="PROSITE" id="PS00105">
    <property type="entry name" value="AA_TRANSFER_CLASS_1"/>
    <property type="match status" value="1"/>
</dbReference>
<dbReference type="GO" id="GO:0030170">
    <property type="term" value="F:pyridoxal phosphate binding"/>
    <property type="evidence" value="ECO:0007669"/>
    <property type="project" value="InterPro"/>
</dbReference>
<dbReference type="InterPro" id="IPR015424">
    <property type="entry name" value="PyrdxlP-dep_Trfase"/>
</dbReference>
<dbReference type="AlphaFoldDB" id="A0A8T9C9U7"/>
<evidence type="ECO:0000256" key="2">
    <source>
        <dbReference type="ARBA" id="ARBA00022898"/>
    </source>
</evidence>
<dbReference type="CDD" id="cd00609">
    <property type="entry name" value="AAT_like"/>
    <property type="match status" value="1"/>
</dbReference>
<keyword evidence="5" id="KW-0032">Aminotransferase</keyword>
<evidence type="ECO:0000259" key="4">
    <source>
        <dbReference type="Pfam" id="PF00155"/>
    </source>
</evidence>
<reference evidence="5 6" key="1">
    <citation type="submission" date="2018-05" db="EMBL/GenBank/DDBJ databases">
        <title>Genome sequencing and assembly of the regulated plant pathogen Lachnellula willkommii and related sister species for the development of diagnostic species identification markers.</title>
        <authorList>
            <person name="Giroux E."/>
            <person name="Bilodeau G."/>
        </authorList>
    </citation>
    <scope>NUCLEOTIDE SEQUENCE [LARGE SCALE GENOMIC DNA]</scope>
    <source>
        <strain evidence="5 6">CBS 268.59</strain>
    </source>
</reference>
<dbReference type="InterPro" id="IPR004838">
    <property type="entry name" value="NHTrfase_class1_PyrdxlP-BS"/>
</dbReference>
<proteinExistence type="inferred from homology"/>
<comment type="caution">
    <text evidence="5">The sequence shown here is derived from an EMBL/GenBank/DDBJ whole genome shotgun (WGS) entry which is preliminary data.</text>
</comment>
<dbReference type="Proteomes" id="UP000469558">
    <property type="component" value="Unassembled WGS sequence"/>
</dbReference>
<evidence type="ECO:0000256" key="1">
    <source>
        <dbReference type="ARBA" id="ARBA00007441"/>
    </source>
</evidence>
<dbReference type="PANTHER" id="PTHR43795:SF39">
    <property type="entry name" value="AMINOTRANSFERASE CLASS I_CLASSII DOMAIN-CONTAINING PROTEIN"/>
    <property type="match status" value="1"/>
</dbReference>
<evidence type="ECO:0000313" key="6">
    <source>
        <dbReference type="Proteomes" id="UP000469558"/>
    </source>
</evidence>
<dbReference type="SUPFAM" id="SSF53383">
    <property type="entry name" value="PLP-dependent transferases"/>
    <property type="match status" value="1"/>
</dbReference>
<dbReference type="InterPro" id="IPR015421">
    <property type="entry name" value="PyrdxlP-dep_Trfase_major"/>
</dbReference>
<dbReference type="InterPro" id="IPR004839">
    <property type="entry name" value="Aminotransferase_I/II_large"/>
</dbReference>
<dbReference type="Gene3D" id="3.40.640.10">
    <property type="entry name" value="Type I PLP-dependent aspartate aminotransferase-like (Major domain)"/>
    <property type="match status" value="1"/>
</dbReference>
<keyword evidence="5" id="KW-0808">Transferase</keyword>
<feature type="domain" description="Aminotransferase class I/classII large" evidence="4">
    <location>
        <begin position="76"/>
        <end position="394"/>
    </location>
</feature>
<dbReference type="InterPro" id="IPR015422">
    <property type="entry name" value="PyrdxlP-dep_Trfase_small"/>
</dbReference>
<dbReference type="Pfam" id="PF00155">
    <property type="entry name" value="Aminotran_1_2"/>
    <property type="match status" value="1"/>
</dbReference>
<comment type="similarity">
    <text evidence="1">Belongs to the class-I pyridoxal-phosphate-dependent aminotransferase family.</text>
</comment>
<protein>
    <submittedName>
        <fullName evidence="5">Putative aminotransferase gliI</fullName>
    </submittedName>
</protein>
<dbReference type="PRINTS" id="PR00753">
    <property type="entry name" value="ACCSYNTHASE"/>
</dbReference>
<evidence type="ECO:0000313" key="5">
    <source>
        <dbReference type="EMBL" id="TVY80564.1"/>
    </source>
</evidence>
<dbReference type="OrthoDB" id="7042322at2759"/>
<dbReference type="GO" id="GO:0008483">
    <property type="term" value="F:transaminase activity"/>
    <property type="evidence" value="ECO:0007669"/>
    <property type="project" value="UniProtKB-KW"/>
</dbReference>
<dbReference type="Gene3D" id="3.90.1150.10">
    <property type="entry name" value="Aspartate Aminotransferase, domain 1"/>
    <property type="match status" value="1"/>
</dbReference>
<dbReference type="PANTHER" id="PTHR43795">
    <property type="entry name" value="BIFUNCTIONAL ASPARTATE AMINOTRANSFERASE AND GLUTAMATE/ASPARTATE-PREPHENATE AMINOTRANSFERASE-RELATED"/>
    <property type="match status" value="1"/>
</dbReference>